<reference evidence="2" key="1">
    <citation type="submission" date="2022-11" db="UniProtKB">
        <authorList>
            <consortium name="WormBaseParasite"/>
        </authorList>
    </citation>
    <scope>IDENTIFICATION</scope>
</reference>
<accession>A0AC34GTW2</accession>
<dbReference type="Proteomes" id="UP000887579">
    <property type="component" value="Unplaced"/>
</dbReference>
<evidence type="ECO:0000313" key="2">
    <source>
        <dbReference type="WBParaSite" id="ES5_v2.g8071.t1"/>
    </source>
</evidence>
<name>A0AC34GTW2_9BILA</name>
<dbReference type="WBParaSite" id="ES5_v2.g8071.t1">
    <property type="protein sequence ID" value="ES5_v2.g8071.t1"/>
    <property type="gene ID" value="ES5_v2.g8071"/>
</dbReference>
<evidence type="ECO:0000313" key="1">
    <source>
        <dbReference type="Proteomes" id="UP000887579"/>
    </source>
</evidence>
<sequence length="218" mass="24366">MLRKTIFILFIFPDVLCKCPNGTFEYQSNCYLFNNTETGFAAAEVYCNGMNGHLVSIHDAFVNAIVILKEAKIYFHGSSDTDFWIGANNLISKSKWNWTDGTNFDFTDWNKGEPKNVTGSNCAALSVIDGIWSAQDCFKLKPFVCKILPTADSPVYKNCTIGWFYFAPTDSCYGVSAKGFVGNWTASEGYCEKLGAFLPSFNSFAEYQLVTSTIQKVY</sequence>
<organism evidence="1 2">
    <name type="scientific">Panagrolaimus sp. ES5</name>
    <dbReference type="NCBI Taxonomy" id="591445"/>
    <lineage>
        <taxon>Eukaryota</taxon>
        <taxon>Metazoa</taxon>
        <taxon>Ecdysozoa</taxon>
        <taxon>Nematoda</taxon>
        <taxon>Chromadorea</taxon>
        <taxon>Rhabditida</taxon>
        <taxon>Tylenchina</taxon>
        <taxon>Panagrolaimomorpha</taxon>
        <taxon>Panagrolaimoidea</taxon>
        <taxon>Panagrolaimidae</taxon>
        <taxon>Panagrolaimus</taxon>
    </lineage>
</organism>
<proteinExistence type="predicted"/>
<protein>
    <submittedName>
        <fullName evidence="2">C-type lectin domain-containing protein</fullName>
    </submittedName>
</protein>